<dbReference type="Gene3D" id="1.10.287.470">
    <property type="entry name" value="Helix hairpin bin"/>
    <property type="match status" value="1"/>
</dbReference>
<name>A0A7X5LJR2_9ALTE</name>
<evidence type="ECO:0000259" key="3">
    <source>
        <dbReference type="Pfam" id="PF25954"/>
    </source>
</evidence>
<evidence type="ECO:0000259" key="4">
    <source>
        <dbReference type="Pfam" id="PF25973"/>
    </source>
</evidence>
<keyword evidence="6" id="KW-1185">Reference proteome</keyword>
<evidence type="ECO:0000313" key="5">
    <source>
        <dbReference type="EMBL" id="NDV90583.1"/>
    </source>
</evidence>
<dbReference type="InterPro" id="IPR058647">
    <property type="entry name" value="BSH_CzcB-like"/>
</dbReference>
<dbReference type="RefSeq" id="WP_163084173.1">
    <property type="nucleotide sequence ID" value="NZ_JAAAWN010000005.1"/>
</dbReference>
<protein>
    <submittedName>
        <fullName evidence="5">Efflux RND transporter periplasmic adaptor subunit</fullName>
    </submittedName>
</protein>
<feature type="domain" description="CzcB-like barrel-sandwich hybrid" evidence="4">
    <location>
        <begin position="57"/>
        <end position="194"/>
    </location>
</feature>
<evidence type="ECO:0000256" key="2">
    <source>
        <dbReference type="SAM" id="Coils"/>
    </source>
</evidence>
<comment type="similarity">
    <text evidence="1">Belongs to the membrane fusion protein (MFP) (TC 8.A.1) family.</text>
</comment>
<dbReference type="PROSITE" id="PS51257">
    <property type="entry name" value="PROKAR_LIPOPROTEIN"/>
    <property type="match status" value="1"/>
</dbReference>
<dbReference type="InterPro" id="IPR058792">
    <property type="entry name" value="Beta-barrel_RND_2"/>
</dbReference>
<dbReference type="Gene3D" id="2.40.50.100">
    <property type="match status" value="1"/>
</dbReference>
<dbReference type="PANTHER" id="PTHR30469">
    <property type="entry name" value="MULTIDRUG RESISTANCE PROTEIN MDTA"/>
    <property type="match status" value="1"/>
</dbReference>
<dbReference type="Gene3D" id="2.40.420.20">
    <property type="match status" value="1"/>
</dbReference>
<evidence type="ECO:0000256" key="1">
    <source>
        <dbReference type="ARBA" id="ARBA00009477"/>
    </source>
</evidence>
<dbReference type="EMBL" id="JAAAWN010000005">
    <property type="protein sequence ID" value="NDV90583.1"/>
    <property type="molecule type" value="Genomic_DNA"/>
</dbReference>
<proteinExistence type="inferred from homology"/>
<comment type="caution">
    <text evidence="5">The sequence shown here is derived from an EMBL/GenBank/DDBJ whole genome shotgun (WGS) entry which is preliminary data.</text>
</comment>
<dbReference type="Pfam" id="PF25954">
    <property type="entry name" value="Beta-barrel_RND_2"/>
    <property type="match status" value="1"/>
</dbReference>
<gene>
    <name evidence="5" type="ORF">GTH32_05155</name>
</gene>
<dbReference type="AlphaFoldDB" id="A0A7X5LJR2"/>
<dbReference type="Gene3D" id="2.40.30.170">
    <property type="match status" value="1"/>
</dbReference>
<dbReference type="GO" id="GO:0015562">
    <property type="term" value="F:efflux transmembrane transporter activity"/>
    <property type="evidence" value="ECO:0007669"/>
    <property type="project" value="TreeGrafter"/>
</dbReference>
<accession>A0A7X5LJR2</accession>
<dbReference type="PANTHER" id="PTHR30469:SF15">
    <property type="entry name" value="HLYD FAMILY OF SECRETION PROTEINS"/>
    <property type="match status" value="1"/>
</dbReference>
<dbReference type="Proteomes" id="UP000470213">
    <property type="component" value="Unassembled WGS sequence"/>
</dbReference>
<dbReference type="InterPro" id="IPR006143">
    <property type="entry name" value="RND_pump_MFP"/>
</dbReference>
<evidence type="ECO:0000313" key="6">
    <source>
        <dbReference type="Proteomes" id="UP000470213"/>
    </source>
</evidence>
<dbReference type="Pfam" id="PF25973">
    <property type="entry name" value="BSH_CzcB"/>
    <property type="match status" value="1"/>
</dbReference>
<organism evidence="5 6">
    <name type="scientific">Alteromonas profundi</name>
    <dbReference type="NCBI Taxonomy" id="2696062"/>
    <lineage>
        <taxon>Bacteria</taxon>
        <taxon>Pseudomonadati</taxon>
        <taxon>Pseudomonadota</taxon>
        <taxon>Gammaproteobacteria</taxon>
        <taxon>Alteromonadales</taxon>
        <taxon>Alteromonadaceae</taxon>
        <taxon>Alteromonas/Salinimonas group</taxon>
        <taxon>Alteromonas</taxon>
    </lineage>
</organism>
<dbReference type="GO" id="GO:1990281">
    <property type="term" value="C:efflux pump complex"/>
    <property type="evidence" value="ECO:0007669"/>
    <property type="project" value="TreeGrafter"/>
</dbReference>
<dbReference type="SUPFAM" id="SSF111369">
    <property type="entry name" value="HlyD-like secretion proteins"/>
    <property type="match status" value="1"/>
</dbReference>
<reference evidence="5 6" key="1">
    <citation type="submission" date="2020-01" db="EMBL/GenBank/DDBJ databases">
        <authorList>
            <person name="Chen J."/>
            <person name="Zhu S."/>
            <person name="Yang J."/>
        </authorList>
    </citation>
    <scope>NUCLEOTIDE SEQUENCE [LARGE SCALE GENOMIC DNA]</scope>
    <source>
        <strain evidence="5 6">345S023</strain>
    </source>
</reference>
<feature type="coiled-coil region" evidence="2">
    <location>
        <begin position="95"/>
        <end position="160"/>
    </location>
</feature>
<keyword evidence="2" id="KW-0175">Coiled coil</keyword>
<feature type="domain" description="CusB-like beta-barrel" evidence="3">
    <location>
        <begin position="203"/>
        <end position="273"/>
    </location>
</feature>
<sequence>MRQWLVLWVMVLMVAGCSEPPPSPELYRTVMVSKVNAYSGEQTHVLSGVVQAAQTSQLSFELSGVVETVEVNLGDTFEKGDTLATIDSKVFQLAVKQREGQLSEVLARIREAQKDVARKQQLVVSGAVSQAELDVAETQLNSLRDQAEVARAQLNIAKEDVNDTRLVAPYSGTIAARHIEPSQRITPAQPAFTIEGQEDLEVSLSVPENMVNFLDVNDPVTVTVYALGDTPIEGRIFEISGRASRANAFPVTVKLSQTPQGLQPGMSAEVKFSYADGRNTNNKPSFIVPLSALGSGSENSHFVYTLSETADQKEGGAPLYEVAKRTISVLSLNKDTAYVIGELSPDKPVVRAGVSHLKQGQRVHIANGSTHFFNE</sequence>
<dbReference type="NCBIfam" id="TIGR01730">
    <property type="entry name" value="RND_mfp"/>
    <property type="match status" value="1"/>
</dbReference>